<organism evidence="10 11">
    <name type="scientific">Ferrimonas pelagia</name>
    <dbReference type="NCBI Taxonomy" id="1177826"/>
    <lineage>
        <taxon>Bacteria</taxon>
        <taxon>Pseudomonadati</taxon>
        <taxon>Pseudomonadota</taxon>
        <taxon>Gammaproteobacteria</taxon>
        <taxon>Alteromonadales</taxon>
        <taxon>Ferrimonadaceae</taxon>
        <taxon>Ferrimonas</taxon>
    </lineage>
</organism>
<dbReference type="NCBIfam" id="TIGR02209">
    <property type="entry name" value="ftsL_broad"/>
    <property type="match status" value="1"/>
</dbReference>
<evidence type="ECO:0000256" key="4">
    <source>
        <dbReference type="ARBA" id="ARBA00022692"/>
    </source>
</evidence>
<comment type="subunit">
    <text evidence="8">Part of a complex composed of FtsB, FtsL and FtsQ.</text>
</comment>
<dbReference type="Pfam" id="PF04999">
    <property type="entry name" value="FtsL"/>
    <property type="match status" value="1"/>
</dbReference>
<dbReference type="EMBL" id="BAABJZ010000103">
    <property type="protein sequence ID" value="GAA4900582.1"/>
    <property type="molecule type" value="Genomic_DNA"/>
</dbReference>
<accession>A0ABP9FEJ7</accession>
<keyword evidence="5 8" id="KW-1133">Transmembrane helix</keyword>
<keyword evidence="4 8" id="KW-0812">Transmembrane</keyword>
<keyword evidence="2 8" id="KW-1003">Cell membrane</keyword>
<evidence type="ECO:0000256" key="1">
    <source>
        <dbReference type="ARBA" id="ARBA00004401"/>
    </source>
</evidence>
<keyword evidence="7 8" id="KW-0131">Cell cycle</keyword>
<comment type="similarity">
    <text evidence="8">Belongs to the FtsL family.</text>
</comment>
<dbReference type="PANTHER" id="PTHR37479">
    <property type="entry name" value="CELL DIVISION PROTEIN FTSL"/>
    <property type="match status" value="1"/>
</dbReference>
<dbReference type="HAMAP" id="MF_00910">
    <property type="entry name" value="FtsL"/>
    <property type="match status" value="1"/>
</dbReference>
<name>A0ABP9FEJ7_9GAMM</name>
<evidence type="ECO:0000256" key="3">
    <source>
        <dbReference type="ARBA" id="ARBA00022618"/>
    </source>
</evidence>
<keyword evidence="3 8" id="KW-0132">Cell division</keyword>
<comment type="subcellular location">
    <subcellularLocation>
        <location evidence="8">Cell inner membrane</location>
        <topology evidence="8">Single-pass type II membrane protein</topology>
    </subcellularLocation>
    <subcellularLocation>
        <location evidence="1">Cell membrane</location>
        <topology evidence="1">Single-pass type II membrane protein</topology>
    </subcellularLocation>
    <text evidence="8">Localizes to the division septum where it forms a ring structure.</text>
</comment>
<dbReference type="PANTHER" id="PTHR37479:SF1">
    <property type="entry name" value="CELL DIVISION PROTEIN FTSL"/>
    <property type="match status" value="1"/>
</dbReference>
<evidence type="ECO:0000256" key="2">
    <source>
        <dbReference type="ARBA" id="ARBA00022475"/>
    </source>
</evidence>
<keyword evidence="11" id="KW-1185">Reference proteome</keyword>
<evidence type="ECO:0000256" key="8">
    <source>
        <dbReference type="HAMAP-Rule" id="MF_00910"/>
    </source>
</evidence>
<dbReference type="RefSeq" id="WP_345337084.1">
    <property type="nucleotide sequence ID" value="NZ_BAABJZ010000103.1"/>
</dbReference>
<evidence type="ECO:0000256" key="7">
    <source>
        <dbReference type="ARBA" id="ARBA00023306"/>
    </source>
</evidence>
<evidence type="ECO:0000313" key="11">
    <source>
        <dbReference type="Proteomes" id="UP001499988"/>
    </source>
</evidence>
<comment type="caution">
    <text evidence="10">The sequence shown here is derived from an EMBL/GenBank/DDBJ whole genome shotgun (WGS) entry which is preliminary data.</text>
</comment>
<keyword evidence="8" id="KW-0997">Cell inner membrane</keyword>
<dbReference type="Proteomes" id="UP001499988">
    <property type="component" value="Unassembled WGS sequence"/>
</dbReference>
<gene>
    <name evidence="8 10" type="primary">ftsL</name>
    <name evidence="10" type="ORF">GCM10023333_38110</name>
</gene>
<feature type="transmembrane region" description="Helical" evidence="8">
    <location>
        <begin position="20"/>
        <end position="40"/>
    </location>
</feature>
<evidence type="ECO:0000256" key="9">
    <source>
        <dbReference type="NCBIfam" id="TIGR02209"/>
    </source>
</evidence>
<protein>
    <recommendedName>
        <fullName evidence="8 9">Cell division protein FtsL</fullName>
    </recommendedName>
</protein>
<comment type="function">
    <text evidence="8">Essential cell division protein. May link together the upstream cell division proteins, which are predominantly cytoplasmic, with the downstream cell division proteins, which are predominantly periplasmic.</text>
</comment>
<evidence type="ECO:0000256" key="6">
    <source>
        <dbReference type="ARBA" id="ARBA00023136"/>
    </source>
</evidence>
<keyword evidence="6 8" id="KW-0472">Membrane</keyword>
<dbReference type="GO" id="GO:0051301">
    <property type="term" value="P:cell division"/>
    <property type="evidence" value="ECO:0007669"/>
    <property type="project" value="UniProtKB-KW"/>
</dbReference>
<sequence>MASPTPNLVRLIAADLWQHKGLLALALAVVLTSLAVIWSAHESRRLTAQWNGMLQQRDQLDVHWRHLLLEEQTLAEHSRIEGLARKQLQMARPAPSDERVVRLP</sequence>
<dbReference type="InterPro" id="IPR011922">
    <property type="entry name" value="Cell_div_FtsL"/>
</dbReference>
<proteinExistence type="inferred from homology"/>
<reference evidence="11" key="1">
    <citation type="journal article" date="2019" name="Int. J. Syst. Evol. Microbiol.">
        <title>The Global Catalogue of Microorganisms (GCM) 10K type strain sequencing project: providing services to taxonomists for standard genome sequencing and annotation.</title>
        <authorList>
            <consortium name="The Broad Institute Genomics Platform"/>
            <consortium name="The Broad Institute Genome Sequencing Center for Infectious Disease"/>
            <person name="Wu L."/>
            <person name="Ma J."/>
        </authorList>
    </citation>
    <scope>NUCLEOTIDE SEQUENCE [LARGE SCALE GENOMIC DNA]</scope>
    <source>
        <strain evidence="11">JCM 18401</strain>
    </source>
</reference>
<evidence type="ECO:0000256" key="5">
    <source>
        <dbReference type="ARBA" id="ARBA00022989"/>
    </source>
</evidence>
<evidence type="ECO:0000313" key="10">
    <source>
        <dbReference type="EMBL" id="GAA4900582.1"/>
    </source>
</evidence>